<keyword evidence="1" id="KW-1133">Transmembrane helix</keyword>
<evidence type="ECO:0000313" key="2">
    <source>
        <dbReference type="EMBL" id="RKD12445.1"/>
    </source>
</evidence>
<evidence type="ECO:0008006" key="4">
    <source>
        <dbReference type="Google" id="ProtNLM"/>
    </source>
</evidence>
<organism evidence="2 3">
    <name type="scientific">Pelobium manganitolerans</name>
    <dbReference type="NCBI Taxonomy" id="1842495"/>
    <lineage>
        <taxon>Bacteria</taxon>
        <taxon>Pseudomonadati</taxon>
        <taxon>Bacteroidota</taxon>
        <taxon>Sphingobacteriia</taxon>
        <taxon>Sphingobacteriales</taxon>
        <taxon>Sphingobacteriaceae</taxon>
        <taxon>Pelobium</taxon>
    </lineage>
</organism>
<dbReference type="RefSeq" id="WP_120183270.1">
    <property type="nucleotide sequence ID" value="NZ_MBTA01000030.1"/>
</dbReference>
<comment type="caution">
    <text evidence="2">The sequence shown here is derived from an EMBL/GenBank/DDBJ whole genome shotgun (WGS) entry which is preliminary data.</text>
</comment>
<dbReference type="AlphaFoldDB" id="A0A419S1U4"/>
<dbReference type="SUPFAM" id="SSF52833">
    <property type="entry name" value="Thioredoxin-like"/>
    <property type="match status" value="1"/>
</dbReference>
<protein>
    <recommendedName>
        <fullName evidence="4">Thioredoxin domain-containing protein</fullName>
    </recommendedName>
</protein>
<gene>
    <name evidence="2" type="ORF">BCY91_12430</name>
</gene>
<dbReference type="EMBL" id="MBTA01000030">
    <property type="protein sequence ID" value="RKD12445.1"/>
    <property type="molecule type" value="Genomic_DNA"/>
</dbReference>
<keyword evidence="1" id="KW-0812">Transmembrane</keyword>
<dbReference type="Proteomes" id="UP000283433">
    <property type="component" value="Unassembled WGS sequence"/>
</dbReference>
<evidence type="ECO:0000256" key="1">
    <source>
        <dbReference type="SAM" id="Phobius"/>
    </source>
</evidence>
<keyword evidence="1" id="KW-0472">Membrane</keyword>
<feature type="transmembrane region" description="Helical" evidence="1">
    <location>
        <begin position="12"/>
        <end position="29"/>
    </location>
</feature>
<dbReference type="OrthoDB" id="9811998at2"/>
<sequence>MTGNKKFPLAKVLILVAILALPGFLYYLLQAKGENRYKPLPVFGPKTLTGTSHSRRGKQIPDTAFHHVQFPVVYNPNGQPLDLNKEKQELLVLSFFAMDEDVSAKTSAGIKNLATQFADNKRLHFVSINLNPADSAKMTSYAKEIGATPNKWDLVTADTAQTFPFARKQLFVNALQTKDGTLIFSDKLVLLDADHRIRGYYTATSEDEIRRITDEIKVLITEELRKIKAEP</sequence>
<dbReference type="InterPro" id="IPR036249">
    <property type="entry name" value="Thioredoxin-like_sf"/>
</dbReference>
<name>A0A419S1U4_9SPHI</name>
<evidence type="ECO:0000313" key="3">
    <source>
        <dbReference type="Proteomes" id="UP000283433"/>
    </source>
</evidence>
<proteinExistence type="predicted"/>
<dbReference type="Gene3D" id="3.40.30.10">
    <property type="entry name" value="Glutaredoxin"/>
    <property type="match status" value="1"/>
</dbReference>
<accession>A0A419S1U4</accession>
<reference evidence="2 3" key="1">
    <citation type="submission" date="2016-07" db="EMBL/GenBank/DDBJ databases">
        <title>Genome of Pelobium manganitolerans.</title>
        <authorList>
            <person name="Wu S."/>
            <person name="Wang G."/>
        </authorList>
    </citation>
    <scope>NUCLEOTIDE SEQUENCE [LARGE SCALE GENOMIC DNA]</scope>
    <source>
        <strain evidence="2 3">YS-25</strain>
    </source>
</reference>
<keyword evidence="3" id="KW-1185">Reference proteome</keyword>